<evidence type="ECO:0000313" key="2">
    <source>
        <dbReference type="EMBL" id="EMC98934.1"/>
    </source>
</evidence>
<evidence type="ECO:0008006" key="4">
    <source>
        <dbReference type="Google" id="ProtNLM"/>
    </source>
</evidence>
<dbReference type="Gene3D" id="3.30.160.20">
    <property type="match status" value="1"/>
</dbReference>
<organism evidence="2 3">
    <name type="scientific">Baudoinia panamericana (strain UAMH 10762)</name>
    <name type="common">Angels' share fungus</name>
    <name type="synonym">Baudoinia compniacensis (strain UAMH 10762)</name>
    <dbReference type="NCBI Taxonomy" id="717646"/>
    <lineage>
        <taxon>Eukaryota</taxon>
        <taxon>Fungi</taxon>
        <taxon>Dikarya</taxon>
        <taxon>Ascomycota</taxon>
        <taxon>Pezizomycotina</taxon>
        <taxon>Dothideomycetes</taxon>
        <taxon>Dothideomycetidae</taxon>
        <taxon>Mycosphaerellales</taxon>
        <taxon>Teratosphaeriaceae</taxon>
        <taxon>Baudoinia</taxon>
    </lineage>
</organism>
<name>M2NHV3_BAUPA</name>
<keyword evidence="3" id="KW-1185">Reference proteome</keyword>
<feature type="region of interest" description="Disordered" evidence="1">
    <location>
        <begin position="1"/>
        <end position="31"/>
    </location>
</feature>
<dbReference type="AlphaFoldDB" id="M2NHV3"/>
<gene>
    <name evidence="2" type="ORF">BAUCODRAFT_385575</name>
</gene>
<dbReference type="OMA" id="PHEGPIG"/>
<evidence type="ECO:0000256" key="1">
    <source>
        <dbReference type="SAM" id="MobiDB-lite"/>
    </source>
</evidence>
<accession>M2NHV3</accession>
<dbReference type="eggNOG" id="ENOG502SDVM">
    <property type="taxonomic scope" value="Eukaryota"/>
</dbReference>
<dbReference type="GeneID" id="19113564"/>
<dbReference type="RefSeq" id="XP_007674023.1">
    <property type="nucleotide sequence ID" value="XM_007675833.1"/>
</dbReference>
<reference evidence="2 3" key="1">
    <citation type="journal article" date="2012" name="PLoS Pathog.">
        <title>Diverse lifestyles and strategies of plant pathogenesis encoded in the genomes of eighteen Dothideomycetes fungi.</title>
        <authorList>
            <person name="Ohm R.A."/>
            <person name="Feau N."/>
            <person name="Henrissat B."/>
            <person name="Schoch C.L."/>
            <person name="Horwitz B.A."/>
            <person name="Barry K.W."/>
            <person name="Condon B.J."/>
            <person name="Copeland A.C."/>
            <person name="Dhillon B."/>
            <person name="Glaser F."/>
            <person name="Hesse C.N."/>
            <person name="Kosti I."/>
            <person name="LaButti K."/>
            <person name="Lindquist E.A."/>
            <person name="Lucas S."/>
            <person name="Salamov A.A."/>
            <person name="Bradshaw R.E."/>
            <person name="Ciuffetti L."/>
            <person name="Hamelin R.C."/>
            <person name="Kema G.H.J."/>
            <person name="Lawrence C."/>
            <person name="Scott J.A."/>
            <person name="Spatafora J.W."/>
            <person name="Turgeon B.G."/>
            <person name="de Wit P.J.G.M."/>
            <person name="Zhong S."/>
            <person name="Goodwin S.B."/>
            <person name="Grigoriev I.V."/>
        </authorList>
    </citation>
    <scope>NUCLEOTIDE SEQUENCE [LARGE SCALE GENOMIC DNA]</scope>
    <source>
        <strain evidence="2 3">UAMH 10762</strain>
    </source>
</reference>
<dbReference type="OrthoDB" id="5222339at2759"/>
<dbReference type="HOGENOM" id="CLU_698257_0_0_1"/>
<proteinExistence type="predicted"/>
<dbReference type="Proteomes" id="UP000011761">
    <property type="component" value="Unassembled WGS sequence"/>
</dbReference>
<dbReference type="CDD" id="cd00048">
    <property type="entry name" value="DSRM_SF"/>
    <property type="match status" value="1"/>
</dbReference>
<protein>
    <recommendedName>
        <fullName evidence="4">DRBM domain-containing protein</fullName>
    </recommendedName>
</protein>
<evidence type="ECO:0000313" key="3">
    <source>
        <dbReference type="Proteomes" id="UP000011761"/>
    </source>
</evidence>
<feature type="compositionally biased region" description="Polar residues" evidence="1">
    <location>
        <begin position="1"/>
        <end position="28"/>
    </location>
</feature>
<dbReference type="EMBL" id="KB445552">
    <property type="protein sequence ID" value="EMC98934.1"/>
    <property type="molecule type" value="Genomic_DNA"/>
</dbReference>
<dbReference type="KEGG" id="bcom:BAUCODRAFT_385575"/>
<dbReference type="SUPFAM" id="SSF54768">
    <property type="entry name" value="dsRNA-binding domain-like"/>
    <property type="match status" value="2"/>
</dbReference>
<sequence>MASGSNSTTYEHGSTNVQHIPSSAQARTQPDIERDDFYKNLLSIEDFETRHLSAQQPKLIPIAKVKPNPLHAIRFHDLCQEHGIVPSFAYQALSGQVFKATVTFGNHNLEGDSACASKKLAKEAVCREAIPLLEALKRNDKKRKSSDSDATENAVLRAENWVGMLNNYSQQRKLLAPTYSESRTTSNPTLFSCTLALTGCSLAAPPFGFKERLYPCLTDARRAAAREAVLWLRSQGEVVTDPQAASAKRTMTIPAEPEPGHTGGTQSLAKVDLNGGSDLPMTQQVHNLVASLGLHQPSFVAHSSEPPTVITSNENPGAFVSMAAHFAERDVKAEPRLAGPIGKVERVYGKKKAKELCCREVLQLLLDVERSRQA</sequence>